<name>A0A4D6DWJ3_9CAUD</name>
<dbReference type="Proteomes" id="UP000297195">
    <property type="component" value="Segment"/>
</dbReference>
<evidence type="ECO:0000313" key="1">
    <source>
        <dbReference type="EMBL" id="QBZ70721.1"/>
    </source>
</evidence>
<accession>A0A4D6DWJ3</accession>
<gene>
    <name evidence="1" type="ORF">pETSU_140</name>
</gene>
<organism evidence="1 2">
    <name type="scientific">Edwardsiella phage pEt-SU</name>
    <dbReference type="NCBI Taxonomy" id="2562142"/>
    <lineage>
        <taxon>Viruses</taxon>
        <taxon>Duplodnaviria</taxon>
        <taxon>Heunggongvirae</taxon>
        <taxon>Uroviricota</taxon>
        <taxon>Caudoviricetes</taxon>
        <taxon>Chimalliviridae</taxon>
        <taxon>Petsuvirus</taxon>
        <taxon>Petsuvirus pEtSU</taxon>
    </lineage>
</organism>
<proteinExistence type="predicted"/>
<sequence length="133" mass="15682">MEVTLDLSCPEHHHSSKFPKAIRELIYRKEHDDLFSMIPNRYCSPHSGGQHRLTMRGKRADVVAWLDMFSETFGKDVGPEIAILKHRIRTYFIQNTDKPTYSLKLGEIERQIPVHGELKSRPWFWHMEDELHG</sequence>
<reference evidence="1 2" key="1">
    <citation type="submission" date="2019-03" db="EMBL/GenBank/DDBJ databases">
        <authorList>
            <person name="Kim S.G."/>
            <person name="Park S.C."/>
        </authorList>
    </citation>
    <scope>NUCLEOTIDE SEQUENCE [LARGE SCALE GENOMIC DNA]</scope>
</reference>
<evidence type="ECO:0000313" key="2">
    <source>
        <dbReference type="Proteomes" id="UP000297195"/>
    </source>
</evidence>
<dbReference type="EMBL" id="MK689364">
    <property type="protein sequence ID" value="QBZ70721.1"/>
    <property type="molecule type" value="Genomic_DNA"/>
</dbReference>
<protein>
    <submittedName>
        <fullName evidence="1">Uncharacterized protein</fullName>
    </submittedName>
</protein>
<keyword evidence="2" id="KW-1185">Reference proteome</keyword>